<organism evidence="4">
    <name type="scientific">Nippostrongylus brasiliensis</name>
    <name type="common">Rat hookworm</name>
    <dbReference type="NCBI Taxonomy" id="27835"/>
    <lineage>
        <taxon>Eukaryota</taxon>
        <taxon>Metazoa</taxon>
        <taxon>Ecdysozoa</taxon>
        <taxon>Nematoda</taxon>
        <taxon>Chromadorea</taxon>
        <taxon>Rhabditida</taxon>
        <taxon>Rhabditina</taxon>
        <taxon>Rhabditomorpha</taxon>
        <taxon>Strongyloidea</taxon>
        <taxon>Heligmosomidae</taxon>
        <taxon>Nippostrongylus</taxon>
    </lineage>
</organism>
<feature type="compositionally biased region" description="Basic and acidic residues" evidence="1">
    <location>
        <begin position="38"/>
        <end position="50"/>
    </location>
</feature>
<sequence length="89" mass="9703">MEAQNKKIAELANAARAINEATEEIGVSLKEMKADTDLWKSGNGKEKEVEATAQPDGELLGNIPELDFDESSSANDKLEVHDSDSEVRE</sequence>
<keyword evidence="3" id="KW-1185">Reference proteome</keyword>
<accession>A0A0N4XHP1</accession>
<feature type="compositionally biased region" description="Basic and acidic residues" evidence="1">
    <location>
        <begin position="76"/>
        <end position="89"/>
    </location>
</feature>
<evidence type="ECO:0000313" key="2">
    <source>
        <dbReference type="EMBL" id="VDL65633.1"/>
    </source>
</evidence>
<dbReference type="AlphaFoldDB" id="A0A0N4XHP1"/>
<protein>
    <submittedName>
        <fullName evidence="4">Phosphoprotein</fullName>
    </submittedName>
</protein>
<gene>
    <name evidence="2" type="ORF">NBR_LOCUS2044</name>
</gene>
<reference evidence="4" key="1">
    <citation type="submission" date="2017-02" db="UniProtKB">
        <authorList>
            <consortium name="WormBaseParasite"/>
        </authorList>
    </citation>
    <scope>IDENTIFICATION</scope>
</reference>
<name>A0A0N4XHP1_NIPBR</name>
<dbReference type="Proteomes" id="UP000271162">
    <property type="component" value="Unassembled WGS sequence"/>
</dbReference>
<dbReference type="WBParaSite" id="NBR_0000204301-mRNA-1">
    <property type="protein sequence ID" value="NBR_0000204301-mRNA-1"/>
    <property type="gene ID" value="NBR_0000204301"/>
</dbReference>
<feature type="region of interest" description="Disordered" evidence="1">
    <location>
        <begin position="38"/>
        <end position="89"/>
    </location>
</feature>
<evidence type="ECO:0000256" key="1">
    <source>
        <dbReference type="SAM" id="MobiDB-lite"/>
    </source>
</evidence>
<dbReference type="EMBL" id="UYSL01002036">
    <property type="protein sequence ID" value="VDL65633.1"/>
    <property type="molecule type" value="Genomic_DNA"/>
</dbReference>
<reference evidence="2 3" key="2">
    <citation type="submission" date="2018-11" db="EMBL/GenBank/DDBJ databases">
        <authorList>
            <consortium name="Pathogen Informatics"/>
        </authorList>
    </citation>
    <scope>NUCLEOTIDE SEQUENCE [LARGE SCALE GENOMIC DNA]</scope>
</reference>
<evidence type="ECO:0000313" key="4">
    <source>
        <dbReference type="WBParaSite" id="NBR_0000204301-mRNA-1"/>
    </source>
</evidence>
<proteinExistence type="predicted"/>
<evidence type="ECO:0000313" key="3">
    <source>
        <dbReference type="Proteomes" id="UP000271162"/>
    </source>
</evidence>